<dbReference type="InterPro" id="IPR011009">
    <property type="entry name" value="Kinase-like_dom_sf"/>
</dbReference>
<gene>
    <name evidence="2" type="ORF">BKA19_1597</name>
</gene>
<evidence type="ECO:0000313" key="2">
    <source>
        <dbReference type="EMBL" id="RZU31913.1"/>
    </source>
</evidence>
<dbReference type="Pfam" id="PF01636">
    <property type="entry name" value="APH"/>
    <property type="match status" value="1"/>
</dbReference>
<comment type="caution">
    <text evidence="2">The sequence shown here is derived from an EMBL/GenBank/DDBJ whole genome shotgun (WGS) entry which is preliminary data.</text>
</comment>
<evidence type="ECO:0000259" key="1">
    <source>
        <dbReference type="Pfam" id="PF01636"/>
    </source>
</evidence>
<dbReference type="SUPFAM" id="SSF56112">
    <property type="entry name" value="Protein kinase-like (PK-like)"/>
    <property type="match status" value="1"/>
</dbReference>
<keyword evidence="3" id="KW-1185">Reference proteome</keyword>
<dbReference type="GO" id="GO:0016301">
    <property type="term" value="F:kinase activity"/>
    <property type="evidence" value="ECO:0007669"/>
    <property type="project" value="UniProtKB-KW"/>
</dbReference>
<feature type="domain" description="Aminoglycoside phosphotransferase" evidence="1">
    <location>
        <begin position="41"/>
        <end position="269"/>
    </location>
</feature>
<sequence>MSENATRVRDVRPEDAFDVEAVHAWLAPRVPALDGRPSPQVRQFSGGASNLTYLLDYGDLDLVLRRPPHGHKAASAHDMGREVRVQQRLRLHLDVVAEIHGFCEDPSVIGSEFYVMERLRGTILGRKLPEGVELPPEQARVLGATAYDTLADLHSIDVDQAGLADLGRGPGYVRRQVEGWSRRFRDALTDDVPPAGELMAWLAEHQPQEVRASLLHGDWKLDNLVLDLSGTPRITGVLDWEMATVGDPLMDLGASLAYWVTADDDEEFGLVSDQPSILPGMPTREELVERYLARTGLRTGNWTFYEVFGLFRLAVIIQQIWARYRSGHTTNPRFANFGFAAAVLLERAERLAGCR</sequence>
<accession>A0A4Q7Y6X3</accession>
<keyword evidence="2" id="KW-0418">Kinase</keyword>
<dbReference type="InterPro" id="IPR002575">
    <property type="entry name" value="Aminoglycoside_PTrfase"/>
</dbReference>
<dbReference type="Proteomes" id="UP000292507">
    <property type="component" value="Unassembled WGS sequence"/>
</dbReference>
<dbReference type="PANTHER" id="PTHR47829:SF1">
    <property type="entry name" value="HAD FAMILY PHOSPHATASE"/>
    <property type="match status" value="1"/>
</dbReference>
<protein>
    <submittedName>
        <fullName evidence="2">Aminoglycoside phosphotransferase (APT) family kinase protein</fullName>
    </submittedName>
</protein>
<name>A0A4Q7Y6X3_9ACTN</name>
<dbReference type="CDD" id="cd05154">
    <property type="entry name" value="ACAD10_11_N-like"/>
    <property type="match status" value="1"/>
</dbReference>
<reference evidence="2 3" key="1">
    <citation type="submission" date="2019-02" db="EMBL/GenBank/DDBJ databases">
        <title>Sequencing the genomes of 1000 actinobacteria strains.</title>
        <authorList>
            <person name="Klenk H.-P."/>
        </authorList>
    </citation>
    <scope>NUCLEOTIDE SEQUENCE [LARGE SCALE GENOMIC DNA]</scope>
    <source>
        <strain evidence="2 3">DSM 44509</strain>
    </source>
</reference>
<dbReference type="InterPro" id="IPR052898">
    <property type="entry name" value="ACAD10-like"/>
</dbReference>
<dbReference type="Gene3D" id="3.30.200.20">
    <property type="entry name" value="Phosphorylase Kinase, domain 1"/>
    <property type="match status" value="1"/>
</dbReference>
<keyword evidence="2" id="KW-0808">Transferase</keyword>
<dbReference type="AlphaFoldDB" id="A0A4Q7Y6X3"/>
<dbReference type="InterPro" id="IPR041726">
    <property type="entry name" value="ACAD10_11_N"/>
</dbReference>
<organism evidence="2 3">
    <name type="scientific">Blastococcus saxobsidens</name>
    <dbReference type="NCBI Taxonomy" id="138336"/>
    <lineage>
        <taxon>Bacteria</taxon>
        <taxon>Bacillati</taxon>
        <taxon>Actinomycetota</taxon>
        <taxon>Actinomycetes</taxon>
        <taxon>Geodermatophilales</taxon>
        <taxon>Geodermatophilaceae</taxon>
        <taxon>Blastococcus</taxon>
    </lineage>
</organism>
<dbReference type="Gene3D" id="3.90.1200.10">
    <property type="match status" value="1"/>
</dbReference>
<dbReference type="OrthoDB" id="3806873at2"/>
<dbReference type="EMBL" id="SHKV01000001">
    <property type="protein sequence ID" value="RZU31913.1"/>
    <property type="molecule type" value="Genomic_DNA"/>
</dbReference>
<evidence type="ECO:0000313" key="3">
    <source>
        <dbReference type="Proteomes" id="UP000292507"/>
    </source>
</evidence>
<proteinExistence type="predicted"/>
<dbReference type="PANTHER" id="PTHR47829">
    <property type="entry name" value="HYDROLASE, PUTATIVE (AFU_ORTHOLOGUE AFUA_1G12880)-RELATED"/>
    <property type="match status" value="1"/>
</dbReference>
<dbReference type="RefSeq" id="WP_104529893.1">
    <property type="nucleotide sequence ID" value="NZ_POQT01000036.1"/>
</dbReference>